<gene>
    <name evidence="1" type="ORF">Tco_0677627</name>
</gene>
<protein>
    <submittedName>
        <fullName evidence="1">Uncharacterized protein</fullName>
    </submittedName>
</protein>
<name>A0ABQ4XDM4_9ASTR</name>
<organism evidence="1 2">
    <name type="scientific">Tanacetum coccineum</name>
    <dbReference type="NCBI Taxonomy" id="301880"/>
    <lineage>
        <taxon>Eukaryota</taxon>
        <taxon>Viridiplantae</taxon>
        <taxon>Streptophyta</taxon>
        <taxon>Embryophyta</taxon>
        <taxon>Tracheophyta</taxon>
        <taxon>Spermatophyta</taxon>
        <taxon>Magnoliopsida</taxon>
        <taxon>eudicotyledons</taxon>
        <taxon>Gunneridae</taxon>
        <taxon>Pentapetalae</taxon>
        <taxon>asterids</taxon>
        <taxon>campanulids</taxon>
        <taxon>Asterales</taxon>
        <taxon>Asteraceae</taxon>
        <taxon>Asteroideae</taxon>
        <taxon>Anthemideae</taxon>
        <taxon>Anthemidinae</taxon>
        <taxon>Tanacetum</taxon>
    </lineage>
</organism>
<proteinExistence type="predicted"/>
<dbReference type="EMBL" id="BQNB010009403">
    <property type="protein sequence ID" value="GJS63063.1"/>
    <property type="molecule type" value="Genomic_DNA"/>
</dbReference>
<comment type="caution">
    <text evidence="1">The sequence shown here is derived from an EMBL/GenBank/DDBJ whole genome shotgun (WGS) entry which is preliminary data.</text>
</comment>
<evidence type="ECO:0000313" key="1">
    <source>
        <dbReference type="EMBL" id="GJS63063.1"/>
    </source>
</evidence>
<sequence length="166" mass="18651">MTTPITTSTTDSQMHNNIMVAGSRDRPPMLATGRYALWQSRFLRYIDTRPNGDASRKCILQGPYTPSTVTIPPIPATNNTPAVPERTSVETILSMPPENKAHYESEKEAIHLLLTGIGDEIYSSVDACKTPREMWIAIERLQQGKSLNIQDVKTNLFWEFGKFTSH</sequence>
<accession>A0ABQ4XDM4</accession>
<evidence type="ECO:0000313" key="2">
    <source>
        <dbReference type="Proteomes" id="UP001151760"/>
    </source>
</evidence>
<keyword evidence="2" id="KW-1185">Reference proteome</keyword>
<feature type="non-terminal residue" evidence="1">
    <location>
        <position position="166"/>
    </location>
</feature>
<reference evidence="1" key="2">
    <citation type="submission" date="2022-01" db="EMBL/GenBank/DDBJ databases">
        <authorList>
            <person name="Yamashiro T."/>
            <person name="Shiraishi A."/>
            <person name="Satake H."/>
            <person name="Nakayama K."/>
        </authorList>
    </citation>
    <scope>NUCLEOTIDE SEQUENCE</scope>
</reference>
<dbReference type="Proteomes" id="UP001151760">
    <property type="component" value="Unassembled WGS sequence"/>
</dbReference>
<reference evidence="1" key="1">
    <citation type="journal article" date="2022" name="Int. J. Mol. Sci.">
        <title>Draft Genome of Tanacetum Coccineum: Genomic Comparison of Closely Related Tanacetum-Family Plants.</title>
        <authorList>
            <person name="Yamashiro T."/>
            <person name="Shiraishi A."/>
            <person name="Nakayama K."/>
            <person name="Satake H."/>
        </authorList>
    </citation>
    <scope>NUCLEOTIDE SEQUENCE</scope>
</reference>